<evidence type="ECO:0000313" key="1">
    <source>
        <dbReference type="EMBL" id="NMO77116.1"/>
    </source>
</evidence>
<dbReference type="Gene3D" id="3.30.1240.10">
    <property type="match status" value="1"/>
</dbReference>
<dbReference type="Gene3D" id="3.40.50.1000">
    <property type="entry name" value="HAD superfamily/HAD-like"/>
    <property type="match status" value="1"/>
</dbReference>
<dbReference type="NCBIfam" id="TIGR01484">
    <property type="entry name" value="HAD-SF-IIB"/>
    <property type="match status" value="1"/>
</dbReference>
<dbReference type="PANTHER" id="PTHR10000:SF25">
    <property type="entry name" value="PHOSPHATASE YKRA-RELATED"/>
    <property type="match status" value="1"/>
</dbReference>
<dbReference type="InterPro" id="IPR000150">
    <property type="entry name" value="Cof"/>
</dbReference>
<accession>A0A7Y0PMA0</accession>
<sequence>MTYKIVFIDIDGTLVNGEKNIPNDAKLAIKELKKRHIPVVLATGRAPYFFSDILADLGLSSYISFNGSYVVHEAEEVYRKPIPVETLKALEDMALKNNHPLVFQGSKECCANHEEHAHVIESFQSLKLNAPSYRKDFWKEADIYQCLLFCEGKEEKLYEESFSNIHFVRWHPLSTDVIPTGGSKAAGIAQILNILNIDPKEAVAFGDGLNDKEMLSYVGMGIAMGNAHENIKPYAKFVTKHVDEGGIAYGLKKIGLLE</sequence>
<dbReference type="EMBL" id="JABBPK010000001">
    <property type="protein sequence ID" value="NMO77116.1"/>
    <property type="molecule type" value="Genomic_DNA"/>
</dbReference>
<dbReference type="PROSITE" id="PS01228">
    <property type="entry name" value="COF_1"/>
    <property type="match status" value="1"/>
</dbReference>
<gene>
    <name evidence="1" type="ORF">HHU08_08925</name>
</gene>
<dbReference type="PANTHER" id="PTHR10000">
    <property type="entry name" value="PHOSPHOSERINE PHOSPHATASE"/>
    <property type="match status" value="1"/>
</dbReference>
<dbReference type="RefSeq" id="WP_169188307.1">
    <property type="nucleotide sequence ID" value="NZ_JABBPK010000001.1"/>
</dbReference>
<dbReference type="Pfam" id="PF08282">
    <property type="entry name" value="Hydrolase_3"/>
    <property type="match status" value="1"/>
</dbReference>
<dbReference type="SUPFAM" id="SSF56784">
    <property type="entry name" value="HAD-like"/>
    <property type="match status" value="1"/>
</dbReference>
<dbReference type="SFLD" id="SFLDS00003">
    <property type="entry name" value="Haloacid_Dehalogenase"/>
    <property type="match status" value="1"/>
</dbReference>
<dbReference type="SFLD" id="SFLDG01140">
    <property type="entry name" value="C2.B:_Phosphomannomutase_and_P"/>
    <property type="match status" value="1"/>
</dbReference>
<dbReference type="AlphaFoldDB" id="A0A7Y0PMA0"/>
<dbReference type="CDD" id="cd07517">
    <property type="entry name" value="HAD_HPP"/>
    <property type="match status" value="1"/>
</dbReference>
<dbReference type="Proteomes" id="UP000588491">
    <property type="component" value="Unassembled WGS sequence"/>
</dbReference>
<keyword evidence="2" id="KW-1185">Reference proteome</keyword>
<evidence type="ECO:0000313" key="2">
    <source>
        <dbReference type="Proteomes" id="UP000588491"/>
    </source>
</evidence>
<dbReference type="InterPro" id="IPR036412">
    <property type="entry name" value="HAD-like_sf"/>
</dbReference>
<name>A0A7Y0PMA0_9BACI</name>
<comment type="caution">
    <text evidence="1">The sequence shown here is derived from an EMBL/GenBank/DDBJ whole genome shotgun (WGS) entry which is preliminary data.</text>
</comment>
<dbReference type="InterPro" id="IPR023214">
    <property type="entry name" value="HAD_sf"/>
</dbReference>
<dbReference type="PROSITE" id="PS01229">
    <property type="entry name" value="COF_2"/>
    <property type="match status" value="1"/>
</dbReference>
<dbReference type="GO" id="GO:0000287">
    <property type="term" value="F:magnesium ion binding"/>
    <property type="evidence" value="ECO:0007669"/>
    <property type="project" value="TreeGrafter"/>
</dbReference>
<dbReference type="InterPro" id="IPR006379">
    <property type="entry name" value="HAD-SF_hydro_IIB"/>
</dbReference>
<proteinExistence type="predicted"/>
<keyword evidence="1" id="KW-0378">Hydrolase</keyword>
<dbReference type="GO" id="GO:0016791">
    <property type="term" value="F:phosphatase activity"/>
    <property type="evidence" value="ECO:0007669"/>
    <property type="project" value="UniProtKB-ARBA"/>
</dbReference>
<organism evidence="1 2">
    <name type="scientific">Niallia alba</name>
    <dbReference type="NCBI Taxonomy" id="2729105"/>
    <lineage>
        <taxon>Bacteria</taxon>
        <taxon>Bacillati</taxon>
        <taxon>Bacillota</taxon>
        <taxon>Bacilli</taxon>
        <taxon>Bacillales</taxon>
        <taxon>Bacillaceae</taxon>
        <taxon>Niallia</taxon>
    </lineage>
</organism>
<reference evidence="1 2" key="1">
    <citation type="submission" date="2020-04" db="EMBL/GenBank/DDBJ databases">
        <title>Bacillus sp. UniB3 isolated from commercial digestive syrup.</title>
        <authorList>
            <person name="Thorat V."/>
            <person name="Kirdat K."/>
            <person name="Tiwarekar B."/>
            <person name="Yadav A."/>
        </authorList>
    </citation>
    <scope>NUCLEOTIDE SEQUENCE [LARGE SCALE GENOMIC DNA]</scope>
    <source>
        <strain evidence="1 2">UniB3</strain>
    </source>
</reference>
<dbReference type="NCBIfam" id="TIGR00099">
    <property type="entry name" value="Cof-subfamily"/>
    <property type="match status" value="1"/>
</dbReference>
<protein>
    <submittedName>
        <fullName evidence="1">Cof-type HAD-IIB family hydrolase</fullName>
    </submittedName>
</protein>
<dbReference type="SFLD" id="SFLDG01144">
    <property type="entry name" value="C2.B.4:_PGP_Like"/>
    <property type="match status" value="1"/>
</dbReference>
<dbReference type="GO" id="GO:0005829">
    <property type="term" value="C:cytosol"/>
    <property type="evidence" value="ECO:0007669"/>
    <property type="project" value="TreeGrafter"/>
</dbReference>